<name>A0ABD1ZK76_9MARC</name>
<comment type="caution">
    <text evidence="2">The sequence shown here is derived from an EMBL/GenBank/DDBJ whole genome shotgun (WGS) entry which is preliminary data.</text>
</comment>
<dbReference type="Proteomes" id="UP001605036">
    <property type="component" value="Unassembled WGS sequence"/>
</dbReference>
<evidence type="ECO:0000256" key="1">
    <source>
        <dbReference type="SAM" id="MobiDB-lite"/>
    </source>
</evidence>
<dbReference type="PANTHER" id="PTHR36319:SF1">
    <property type="entry name" value="PROTEIN GIGANTEA"/>
    <property type="match status" value="1"/>
</dbReference>
<evidence type="ECO:0008006" key="4">
    <source>
        <dbReference type="Google" id="ProtNLM"/>
    </source>
</evidence>
<reference evidence="2 3" key="1">
    <citation type="submission" date="2024-09" db="EMBL/GenBank/DDBJ databases">
        <title>Chromosome-scale assembly of Riccia fluitans.</title>
        <authorList>
            <person name="Paukszto L."/>
            <person name="Sawicki J."/>
            <person name="Karawczyk K."/>
            <person name="Piernik-Szablinska J."/>
            <person name="Szczecinska M."/>
            <person name="Mazdziarz M."/>
        </authorList>
    </citation>
    <scope>NUCLEOTIDE SEQUENCE [LARGE SCALE GENOMIC DNA]</scope>
    <source>
        <strain evidence="2">Rf_01</strain>
        <tissue evidence="2">Aerial parts of the thallus</tissue>
    </source>
</reference>
<protein>
    <recommendedName>
        <fullName evidence="4">Gigantea</fullName>
    </recommendedName>
</protein>
<sequence>MKVTSGVPRYGKGERFLASVEMMALRKRGLLRGQSFSFLRTSLERSNQNRFSIRGRRKNVAIGSYDDLFGGNGDLHADHILDNTEKVEVFPLKSERHNERKKAGYSAVVELDPMTARRQKWLRGLQSSSLFRPPPVTLNRKQAEILAYVELFGQFASESFVDEIGELVRDHYPTSEECLIDDVLATFVLHYPEHGYAVLHALLSCVIDGTLRYNKTTPPFGSFISLFSSSNEEALTEQWALACGEILRVLTHYNRPTFKDDTGDPSSSSSSEGSGKPSQDRSCRDDRERRSRTRLLTPWIVDCLLAAPASIRSDYFQWCAGFMGKYAAREELRPPTTAVGGRSRGKQPQLLPSSPRWAIASGAAVIVSVCDDEVSRYETADLTAAAVPALLIPPPPAQNEHPVVSGSPVLEPYARLFHRYYAVATPGATKRLLFGLLEAPPAWTPDALVLAVALVQLLRAADGYTSSVQLPRDWLTIHFLRPVGTAIAQGPSAAADAAASFLFHIFSQPTLLFPPISQSQGVFAAQSLYGSSTLSASGEEANAAADQVNEDAIAASLAELLTSYGADVERKICALWEAAYGLSPPSSSSVQLPELVLSAHLQPPVLSWNLLRALIRILSYLPPNTPSQVCIKRTFSATVETILQRTFPLYEVMQQKDVVIGNLQPDGGGGGGSKRVAMAELRAMVHCLFTESFLSSDLAAQLLSETLSLCFRHDTKRQLEKRIVRSGRHSPSLVEDRYGGKGLGREELFRDRAEAPDKQRGAVATFDSYVVAAVCALPCEVQMLPFSPAYFTIPKPLSAVTTQQDGDGQVSGSGPQDGRKSPGVACRFPTGVASVVEHTNRLLGLLELLLGVLPESGGLGSNGSSISTNEILRDAVIAAHMSDLLGHSRACLHSLTGIMRCKWDSGICLKASAVLSAIESNGDLVAMTTRPRNGFGTVEHTIRTKTESEQVWYTPADELQKQRPCLSPTLKGGKTDVGPVSSNKTDQGGDSVEPLPLEASDIAFILCRDRRNGRCGSLSASLKAVLVGKQHLALGAAALLCRRLISIPDIPSTTDGNYAESGAGQVVEALCNLASAFPESVAPFVISQADMELRPWIETDDGLSQQSLWRVNTRVVCLLSELLRLTNLPEVVKVVVSDGNLLRRATDGMTLDGEACKLPQLELLEAAVLAAQTALKWDVPNEQVAYQLFALLRERLPATVRCLSHNSAHVRAMGVARLRDMLYMESFWSNSSKMSSEAAEREDQNGCGNWRKYVEQCVVWEMHCRRAGGMSISLLANAASALGCTISI</sequence>
<dbReference type="InterPro" id="IPR026211">
    <property type="entry name" value="GIGANTEA"/>
</dbReference>
<organism evidence="2 3">
    <name type="scientific">Riccia fluitans</name>
    <dbReference type="NCBI Taxonomy" id="41844"/>
    <lineage>
        <taxon>Eukaryota</taxon>
        <taxon>Viridiplantae</taxon>
        <taxon>Streptophyta</taxon>
        <taxon>Embryophyta</taxon>
        <taxon>Marchantiophyta</taxon>
        <taxon>Marchantiopsida</taxon>
        <taxon>Marchantiidae</taxon>
        <taxon>Marchantiales</taxon>
        <taxon>Ricciaceae</taxon>
        <taxon>Riccia</taxon>
    </lineage>
</organism>
<feature type="compositionally biased region" description="Low complexity" evidence="1">
    <location>
        <begin position="265"/>
        <end position="277"/>
    </location>
</feature>
<dbReference type="PRINTS" id="PR02081">
    <property type="entry name" value="GIGANTEA"/>
</dbReference>
<keyword evidence="3" id="KW-1185">Reference proteome</keyword>
<feature type="compositionally biased region" description="Low complexity" evidence="1">
    <location>
        <begin position="803"/>
        <end position="816"/>
    </location>
</feature>
<feature type="region of interest" description="Disordered" evidence="1">
    <location>
        <begin position="802"/>
        <end position="822"/>
    </location>
</feature>
<evidence type="ECO:0000313" key="2">
    <source>
        <dbReference type="EMBL" id="KAL2651856.1"/>
    </source>
</evidence>
<gene>
    <name evidence="2" type="ORF">R1flu_019984</name>
</gene>
<feature type="region of interest" description="Disordered" evidence="1">
    <location>
        <begin position="964"/>
        <end position="992"/>
    </location>
</feature>
<dbReference type="PANTHER" id="PTHR36319">
    <property type="entry name" value="PROTEIN GIGANTEA"/>
    <property type="match status" value="1"/>
</dbReference>
<evidence type="ECO:0000313" key="3">
    <source>
        <dbReference type="Proteomes" id="UP001605036"/>
    </source>
</evidence>
<feature type="compositionally biased region" description="Basic and acidic residues" evidence="1">
    <location>
        <begin position="278"/>
        <end position="289"/>
    </location>
</feature>
<feature type="region of interest" description="Disordered" evidence="1">
    <location>
        <begin position="258"/>
        <end position="289"/>
    </location>
</feature>
<accession>A0ABD1ZK76</accession>
<proteinExistence type="predicted"/>
<dbReference type="EMBL" id="JBHFFA010000001">
    <property type="protein sequence ID" value="KAL2651856.1"/>
    <property type="molecule type" value="Genomic_DNA"/>
</dbReference>